<proteinExistence type="predicted"/>
<accession>A0A6P1BVY0</accession>
<protein>
    <submittedName>
        <fullName evidence="1">Uncharacterized protein</fullName>
    </submittedName>
</protein>
<organism evidence="1 2">
    <name type="scientific">Bradyrhizobium uaiense</name>
    <dbReference type="NCBI Taxonomy" id="2594946"/>
    <lineage>
        <taxon>Bacteria</taxon>
        <taxon>Pseudomonadati</taxon>
        <taxon>Pseudomonadota</taxon>
        <taxon>Alphaproteobacteria</taxon>
        <taxon>Hyphomicrobiales</taxon>
        <taxon>Nitrobacteraceae</taxon>
        <taxon>Bradyrhizobium</taxon>
    </lineage>
</organism>
<evidence type="ECO:0000313" key="2">
    <source>
        <dbReference type="Proteomes" id="UP000468531"/>
    </source>
</evidence>
<dbReference type="RefSeq" id="WP_163162308.1">
    <property type="nucleotide sequence ID" value="NZ_VKHP01000334.1"/>
</dbReference>
<dbReference type="AlphaFoldDB" id="A0A6P1BVY0"/>
<sequence>MTISAADCPDDARDAVLAGMAKRARTRGFATPKLNFAHRKHPQDLQLCAPHRMALLPLSTLRRLAKPDGCAAKDPAKIELIALSSVATILGWRFLIYDRNVVEPIAAAHAVFTDQGGYRLAELNEGPYVTGSPKALQAPSVRRAISSDRDDDKSSEPLLLLAPAIYFAGLWIRHQDTDKDFILPMDSNLLPAFVDVKPTEALTALLQASLAVPTDSATAG</sequence>
<gene>
    <name evidence="1" type="ORF">FNJ47_42895</name>
</gene>
<evidence type="ECO:0000313" key="1">
    <source>
        <dbReference type="EMBL" id="NEV02290.1"/>
    </source>
</evidence>
<comment type="caution">
    <text evidence="1">The sequence shown here is derived from an EMBL/GenBank/DDBJ whole genome shotgun (WGS) entry which is preliminary data.</text>
</comment>
<name>A0A6P1BVY0_9BRAD</name>
<dbReference type="EMBL" id="VKHP01000334">
    <property type="protein sequence ID" value="NEV02290.1"/>
    <property type="molecule type" value="Genomic_DNA"/>
</dbReference>
<dbReference type="Proteomes" id="UP000468531">
    <property type="component" value="Unassembled WGS sequence"/>
</dbReference>
<reference evidence="1 2" key="1">
    <citation type="journal article" date="2020" name="Arch. Microbiol.">
        <title>Bradyrhizobium uaiense sp. nov., a new highly efficient cowpea symbiont.</title>
        <authorList>
            <person name="Cabral Michel D."/>
            <person name="Azarias Guimaraes A."/>
            <person name="Martins da Costa E."/>
            <person name="Soares de Carvalho T."/>
            <person name="Balsanelli E."/>
            <person name="Willems A."/>
            <person name="Maltempi de Souza E."/>
            <person name="de Souza Moreira F.M."/>
        </authorList>
    </citation>
    <scope>NUCLEOTIDE SEQUENCE [LARGE SCALE GENOMIC DNA]</scope>
    <source>
        <strain evidence="1 2">UFLA 03-164</strain>
    </source>
</reference>
<keyword evidence="2" id="KW-1185">Reference proteome</keyword>